<comment type="caution">
    <text evidence="3">The sequence shown here is derived from an EMBL/GenBank/DDBJ whole genome shotgun (WGS) entry which is preliminary data.</text>
</comment>
<dbReference type="AlphaFoldDB" id="E6Q7H1"/>
<dbReference type="PANTHER" id="PTHR35800">
    <property type="entry name" value="PROTEIN JAG"/>
    <property type="match status" value="1"/>
</dbReference>
<reference evidence="3" key="1">
    <citation type="submission" date="2009-10" db="EMBL/GenBank/DDBJ databases">
        <title>Diversity of trophic interactions inside an arsenic-rich microbial ecosystem.</title>
        <authorList>
            <person name="Bertin P.N."/>
            <person name="Heinrich-Salmeron A."/>
            <person name="Pelletier E."/>
            <person name="Goulhen-Chollet F."/>
            <person name="Arsene-Ploetze F."/>
            <person name="Gallien S."/>
            <person name="Calteau A."/>
            <person name="Vallenet D."/>
            <person name="Casiot C."/>
            <person name="Chane-Woon-Ming B."/>
            <person name="Giloteaux L."/>
            <person name="Barakat M."/>
            <person name="Bonnefoy V."/>
            <person name="Bruneel O."/>
            <person name="Chandler M."/>
            <person name="Cleiss J."/>
            <person name="Duran R."/>
            <person name="Elbaz-Poulichet F."/>
            <person name="Fonknechten N."/>
            <person name="Lauga B."/>
            <person name="Mornico D."/>
            <person name="Ortet P."/>
            <person name="Schaeffer C."/>
            <person name="Siguier P."/>
            <person name="Alexander Thil Smith A."/>
            <person name="Van Dorsselaer A."/>
            <person name="Weissenbach J."/>
            <person name="Medigue C."/>
            <person name="Le Paslier D."/>
        </authorList>
    </citation>
    <scope>NUCLEOTIDE SEQUENCE</scope>
</reference>
<protein>
    <submittedName>
        <fullName evidence="3">SpoIIIJ-associated RNA/ssDNA-binding protein</fullName>
    </submittedName>
</protein>
<dbReference type="SMART" id="SM00393">
    <property type="entry name" value="R3H"/>
    <property type="match status" value="1"/>
</dbReference>
<evidence type="ECO:0000313" key="3">
    <source>
        <dbReference type="EMBL" id="CBI03146.1"/>
    </source>
</evidence>
<dbReference type="Gene3D" id="3.30.300.20">
    <property type="match status" value="1"/>
</dbReference>
<name>E6Q7H1_9ZZZZ</name>
<dbReference type="CDD" id="cd02644">
    <property type="entry name" value="R3H_jag"/>
    <property type="match status" value="1"/>
</dbReference>
<dbReference type="GO" id="GO:0003677">
    <property type="term" value="F:DNA binding"/>
    <property type="evidence" value="ECO:0007669"/>
    <property type="project" value="UniProtKB-KW"/>
</dbReference>
<dbReference type="InterPro" id="IPR036867">
    <property type="entry name" value="R3H_dom_sf"/>
</dbReference>
<dbReference type="Gene3D" id="3.30.1370.50">
    <property type="entry name" value="R3H-like domain"/>
    <property type="match status" value="1"/>
</dbReference>
<dbReference type="InterPro" id="IPR038008">
    <property type="entry name" value="Jag_KH"/>
</dbReference>
<evidence type="ECO:0000256" key="1">
    <source>
        <dbReference type="SAM" id="MobiDB-lite"/>
    </source>
</evidence>
<gene>
    <name evidence="3" type="primary">jag</name>
    <name evidence="3" type="ORF">CARN4_2802</name>
</gene>
<dbReference type="CDD" id="cd02414">
    <property type="entry name" value="KH-II_Jag"/>
    <property type="match status" value="1"/>
</dbReference>
<organism evidence="3">
    <name type="scientific">mine drainage metagenome</name>
    <dbReference type="NCBI Taxonomy" id="410659"/>
    <lineage>
        <taxon>unclassified sequences</taxon>
        <taxon>metagenomes</taxon>
        <taxon>ecological metagenomes</taxon>
    </lineage>
</organism>
<sequence length="204" mass="22388">MLYEDDYEFEEQPAHIRDRAIPGSGGGGRGGGRRPFRGGGRPRSNGPSGKAQPVPEDAKSAHALLAEMLSKMGVGASDISYIPRQEGEYFEVNGPDLAMLIGRHGNTLEAINLVFNNIINAGNRGNRRYFTIDAEGYRARRAERLKEIALDAVEEVVRSGKPSKLEPMLPSERKIVHMTISEDARIRTESEGAEPERCVVVFPA</sequence>
<dbReference type="Pfam" id="PF01424">
    <property type="entry name" value="R3H"/>
    <property type="match status" value="1"/>
</dbReference>
<accession>E6Q7H1</accession>
<dbReference type="PROSITE" id="PS51061">
    <property type="entry name" value="R3H"/>
    <property type="match status" value="1"/>
</dbReference>
<dbReference type="EMBL" id="CABO01000049">
    <property type="protein sequence ID" value="CBI03146.1"/>
    <property type="molecule type" value="Genomic_DNA"/>
</dbReference>
<dbReference type="InterPro" id="IPR001374">
    <property type="entry name" value="R3H_dom"/>
</dbReference>
<dbReference type="InterPro" id="IPR039247">
    <property type="entry name" value="KhpB"/>
</dbReference>
<feature type="domain" description="R3H" evidence="2">
    <location>
        <begin position="139"/>
        <end position="204"/>
    </location>
</feature>
<dbReference type="PANTHER" id="PTHR35800:SF1">
    <property type="entry name" value="RNA-BINDING PROTEIN KHPB"/>
    <property type="match status" value="1"/>
</dbReference>
<dbReference type="InterPro" id="IPR015946">
    <property type="entry name" value="KH_dom-like_a/b"/>
</dbReference>
<dbReference type="InterPro" id="IPR034079">
    <property type="entry name" value="R3H_KhpB"/>
</dbReference>
<dbReference type="SUPFAM" id="SSF82708">
    <property type="entry name" value="R3H domain"/>
    <property type="match status" value="1"/>
</dbReference>
<proteinExistence type="predicted"/>
<feature type="region of interest" description="Disordered" evidence="1">
    <location>
        <begin position="1"/>
        <end position="57"/>
    </location>
</feature>
<feature type="compositionally biased region" description="Acidic residues" evidence="1">
    <location>
        <begin position="1"/>
        <end position="11"/>
    </location>
</feature>
<evidence type="ECO:0000259" key="2">
    <source>
        <dbReference type="PROSITE" id="PS51061"/>
    </source>
</evidence>
<keyword evidence="3" id="KW-0238">DNA-binding</keyword>
<dbReference type="GO" id="GO:0003723">
    <property type="term" value="F:RNA binding"/>
    <property type="evidence" value="ECO:0007669"/>
    <property type="project" value="InterPro"/>
</dbReference>